<feature type="compositionally biased region" description="Polar residues" evidence="1">
    <location>
        <begin position="419"/>
        <end position="431"/>
    </location>
</feature>
<evidence type="ECO:0000313" key="2">
    <source>
        <dbReference type="EMBL" id="KAK2634261.1"/>
    </source>
</evidence>
<proteinExistence type="predicted"/>
<feature type="compositionally biased region" description="Low complexity" evidence="1">
    <location>
        <begin position="583"/>
        <end position="598"/>
    </location>
</feature>
<comment type="caution">
    <text evidence="2">The sequence shown here is derived from an EMBL/GenBank/DDBJ whole genome shotgun (WGS) entry which is preliminary data.</text>
</comment>
<dbReference type="PANTHER" id="PTHR31115">
    <property type="entry name" value="OS05G0107300 PROTEIN"/>
    <property type="match status" value="1"/>
</dbReference>
<evidence type="ECO:0000313" key="3">
    <source>
        <dbReference type="Proteomes" id="UP001280121"/>
    </source>
</evidence>
<feature type="region of interest" description="Disordered" evidence="1">
    <location>
        <begin position="515"/>
        <end position="562"/>
    </location>
</feature>
<dbReference type="EMBL" id="JANJYI010000009">
    <property type="protein sequence ID" value="KAK2634261.1"/>
    <property type="molecule type" value="Genomic_DNA"/>
</dbReference>
<sequence length="1324" mass="144930">MAGSVRFESSSASPEDLPFSGGYPNGQRGNYSFDRSGSFREGSEGRIFGSASSMSRGIATSTGEAPLMLQCLPLDPITMGDQKYPRLGEIRRVLGISFGTTAEDNSFGAAHSKSPPPVATEDLKRFKSSVSDSINKARVRVRKLEESIHKLTKYCESSNSKKQQRNEMLTNERSGGMNLLKIGTLMQRNSPDLLTQRLEDRTKNIVLNKRVRSSVAETRAEGRTNIPARQPHSVVKDRDMLKDGGEVSDLVEEKIRRLPAGGEGWDKKMKRKRSMGTVFTRPVDNDGELKRVMHHKLNNEPGLPPCDAQSFRSGSSCGANGINKSDNSHNTSLPAGSNVRSIPKNDLEKVTLAREPTAGSTKERIKGTNKLNIREDNHIASPGPFTKGKASRAPRTGPVMAANSSPNIPRPSGADGWEQSPSINKVNSVGGANNRKRPMPAGSSSPPMAQWVGQRPQKMSRTRRANLVSPVSNLDEGQMSSEGCTTDLGARITMGTNGSLTARGVANGTQQYRVKQENVTSPARLSEIEESGAGENRESRLKEKGIVSNEVEERATSAAQSVGPSVLLTKKNKILIKEESVDGVQRQGRSGRGSSYSRTSISPLREKLENQSSSKPLKSTRPGSDKSGSKSGRPPIKKLSERKVFSRVVHTSISGSPDFSGELEDDREDLLAAANFARDSSYLACSGSFWKKMEPLFASVSLEDISNLKQQLKSTDEYHESVSQICDPNDVMGDLVHGEDFLPYTLVSGEKERSLLDQFQAKGPARMLDLGDQIQANGDFVGRLDSDSKDEDTPLYQRVLSALIAEDETEEFEENSGVRYTYSRDDFPGSTCLLIDAESRKRDRIQFEYDSMLGQVQKQCSFDGLSCNGDTTFNRGRSIQNVYNDEFSNGGSGLMHGETRISSEFSENAGNGTRAAVHTSPFSISSLDCQYEQMCLRDKLMLELQSIGLYLESVPDLADQEDETINQDIVELQKAHLQQVGKKKEHLNKILQAIEEAKEREGRDLEQVAMNRLVELAYKKKLATRGSSASKSGVVKVSKQVAMAFMKRTLARCQKFEATGKSCFIEPAIRDVIFATPRANDAESTKSHGLVSRSMPPETVNSPIVPLLSGSVPGMAEQRELREDKFDGGSFDAFRTRTLSNDQDFIKTGPIFNRGRKKEVLLDDVGGSASLRAASALGNTSIGGAKGKRSERERDRDMAIRNSAAKSGRASMGNAKGERKMKSKPKQKIAQLSTSGNGLSDKFAEATPSPHSSANISKEVVNNGINKKTDGEEVKEPFDIMEQLGEHQDLSNFLSNLNEDEELGDNDLMGLEIPMDDLSELNMF</sequence>
<feature type="region of interest" description="Disordered" evidence="1">
    <location>
        <begin position="1"/>
        <end position="36"/>
    </location>
</feature>
<reference evidence="2" key="1">
    <citation type="journal article" date="2023" name="Plant J.">
        <title>Genome sequences and population genomics provide insights into the demographic history, inbreeding, and mutation load of two 'living fossil' tree species of Dipteronia.</title>
        <authorList>
            <person name="Feng Y."/>
            <person name="Comes H.P."/>
            <person name="Chen J."/>
            <person name="Zhu S."/>
            <person name="Lu R."/>
            <person name="Zhang X."/>
            <person name="Li P."/>
            <person name="Qiu J."/>
            <person name="Olsen K.M."/>
            <person name="Qiu Y."/>
        </authorList>
    </citation>
    <scope>NUCLEOTIDE SEQUENCE</scope>
    <source>
        <strain evidence="2">KIB01</strain>
    </source>
</reference>
<feature type="region of interest" description="Disordered" evidence="1">
    <location>
        <begin position="581"/>
        <end position="637"/>
    </location>
</feature>
<feature type="compositionally biased region" description="Basic and acidic residues" evidence="1">
    <location>
        <begin position="535"/>
        <end position="555"/>
    </location>
</feature>
<gene>
    <name evidence="2" type="ORF">Ddye_029053</name>
</gene>
<dbReference type="PANTHER" id="PTHR31115:SF2">
    <property type="entry name" value="OS05G0107300 PROTEIN"/>
    <property type="match status" value="1"/>
</dbReference>
<feature type="region of interest" description="Disordered" evidence="1">
    <location>
        <begin position="1202"/>
        <end position="1256"/>
    </location>
</feature>
<feature type="region of interest" description="Disordered" evidence="1">
    <location>
        <begin position="375"/>
        <end position="463"/>
    </location>
</feature>
<protein>
    <submittedName>
        <fullName evidence="2">Uncharacterized protein</fullName>
    </submittedName>
</protein>
<name>A0AAD9WK90_9ROSI</name>
<dbReference type="Proteomes" id="UP001280121">
    <property type="component" value="Unassembled WGS sequence"/>
</dbReference>
<organism evidence="2 3">
    <name type="scientific">Dipteronia dyeriana</name>
    <dbReference type="NCBI Taxonomy" id="168575"/>
    <lineage>
        <taxon>Eukaryota</taxon>
        <taxon>Viridiplantae</taxon>
        <taxon>Streptophyta</taxon>
        <taxon>Embryophyta</taxon>
        <taxon>Tracheophyta</taxon>
        <taxon>Spermatophyta</taxon>
        <taxon>Magnoliopsida</taxon>
        <taxon>eudicotyledons</taxon>
        <taxon>Gunneridae</taxon>
        <taxon>Pentapetalae</taxon>
        <taxon>rosids</taxon>
        <taxon>malvids</taxon>
        <taxon>Sapindales</taxon>
        <taxon>Sapindaceae</taxon>
        <taxon>Hippocastanoideae</taxon>
        <taxon>Acereae</taxon>
        <taxon>Dipteronia</taxon>
    </lineage>
</organism>
<keyword evidence="3" id="KW-1185">Reference proteome</keyword>
<feature type="compositionally biased region" description="Low complexity" evidence="1">
    <location>
        <begin position="439"/>
        <end position="449"/>
    </location>
</feature>
<accession>A0AAD9WK90</accession>
<feature type="region of interest" description="Disordered" evidence="1">
    <location>
        <begin position="1084"/>
        <end position="1103"/>
    </location>
</feature>
<evidence type="ECO:0000256" key="1">
    <source>
        <dbReference type="SAM" id="MobiDB-lite"/>
    </source>
</evidence>